<comment type="similarity">
    <text evidence="1 2">Belongs to the universal stress protein A family.</text>
</comment>
<name>A0ABW5CIK4_9HYPH</name>
<evidence type="ECO:0000256" key="1">
    <source>
        <dbReference type="ARBA" id="ARBA00008791"/>
    </source>
</evidence>
<organism evidence="4 5">
    <name type="scientific">Aureimonas populi</name>
    <dbReference type="NCBI Taxonomy" id="1701758"/>
    <lineage>
        <taxon>Bacteria</taxon>
        <taxon>Pseudomonadati</taxon>
        <taxon>Pseudomonadota</taxon>
        <taxon>Alphaproteobacteria</taxon>
        <taxon>Hyphomicrobiales</taxon>
        <taxon>Aurantimonadaceae</taxon>
        <taxon>Aureimonas</taxon>
    </lineage>
</organism>
<dbReference type="RefSeq" id="WP_209736732.1">
    <property type="nucleotide sequence ID" value="NZ_CP072611.1"/>
</dbReference>
<dbReference type="InterPro" id="IPR006016">
    <property type="entry name" value="UspA"/>
</dbReference>
<protein>
    <recommendedName>
        <fullName evidence="2">Universal stress protein</fullName>
    </recommendedName>
</protein>
<keyword evidence="5" id="KW-1185">Reference proteome</keyword>
<dbReference type="PANTHER" id="PTHR46268:SF15">
    <property type="entry name" value="UNIVERSAL STRESS PROTEIN HP_0031"/>
    <property type="match status" value="1"/>
</dbReference>
<feature type="domain" description="UspA" evidence="3">
    <location>
        <begin position="1"/>
        <end position="148"/>
    </location>
</feature>
<dbReference type="Pfam" id="PF00582">
    <property type="entry name" value="Usp"/>
    <property type="match status" value="1"/>
</dbReference>
<comment type="subcellular location">
    <subcellularLocation>
        <location evidence="2">Cytoplasm</location>
    </subcellularLocation>
</comment>
<evidence type="ECO:0000313" key="5">
    <source>
        <dbReference type="Proteomes" id="UP001597371"/>
    </source>
</evidence>
<dbReference type="Gene3D" id="3.40.50.620">
    <property type="entry name" value="HUPs"/>
    <property type="match status" value="1"/>
</dbReference>
<dbReference type="PANTHER" id="PTHR46268">
    <property type="entry name" value="STRESS RESPONSE PROTEIN NHAX"/>
    <property type="match status" value="1"/>
</dbReference>
<accession>A0ABW5CIK4</accession>
<dbReference type="PRINTS" id="PR01438">
    <property type="entry name" value="UNVRSLSTRESS"/>
</dbReference>
<evidence type="ECO:0000259" key="3">
    <source>
        <dbReference type="Pfam" id="PF00582"/>
    </source>
</evidence>
<dbReference type="InterPro" id="IPR006015">
    <property type="entry name" value="Universal_stress_UspA"/>
</dbReference>
<keyword evidence="2" id="KW-0963">Cytoplasm</keyword>
<comment type="caution">
    <text evidence="4">The sequence shown here is derived from an EMBL/GenBank/DDBJ whole genome shotgun (WGS) entry which is preliminary data.</text>
</comment>
<dbReference type="Proteomes" id="UP001597371">
    <property type="component" value="Unassembled WGS sequence"/>
</dbReference>
<gene>
    <name evidence="4" type="ORF">ACFSKQ_06550</name>
</gene>
<reference evidence="5" key="1">
    <citation type="journal article" date="2019" name="Int. J. Syst. Evol. Microbiol.">
        <title>The Global Catalogue of Microorganisms (GCM) 10K type strain sequencing project: providing services to taxonomists for standard genome sequencing and annotation.</title>
        <authorList>
            <consortium name="The Broad Institute Genomics Platform"/>
            <consortium name="The Broad Institute Genome Sequencing Center for Infectious Disease"/>
            <person name="Wu L."/>
            <person name="Ma J."/>
        </authorList>
    </citation>
    <scope>NUCLEOTIDE SEQUENCE [LARGE SCALE GENOMIC DNA]</scope>
    <source>
        <strain evidence="5">ZS-35-S2</strain>
    </source>
</reference>
<dbReference type="InterPro" id="IPR014729">
    <property type="entry name" value="Rossmann-like_a/b/a_fold"/>
</dbReference>
<dbReference type="CDD" id="cd00293">
    <property type="entry name" value="USP-like"/>
    <property type="match status" value="1"/>
</dbReference>
<dbReference type="EMBL" id="JBHUIJ010000006">
    <property type="protein sequence ID" value="MFD2237129.1"/>
    <property type="molecule type" value="Genomic_DNA"/>
</dbReference>
<sequence length="148" mass="15628">MYTHILIATDGSDLAKKGVDHGISLAKETNAKVTLVAVTEPFPIHAVPSEGSFAARNAIEVYNERCEKSAGAILDAAHNQAAQWGVACEKVHVPDSRAADGILATAREKGCNLIVMTSHGRRGLGRLLLGSQTVEVLTHSPVPVLVVK</sequence>
<evidence type="ECO:0000313" key="4">
    <source>
        <dbReference type="EMBL" id="MFD2237129.1"/>
    </source>
</evidence>
<dbReference type="PIRSF" id="PIRSF006276">
    <property type="entry name" value="UspA"/>
    <property type="match status" value="1"/>
</dbReference>
<evidence type="ECO:0000256" key="2">
    <source>
        <dbReference type="PIRNR" id="PIRNR006276"/>
    </source>
</evidence>
<dbReference type="SUPFAM" id="SSF52402">
    <property type="entry name" value="Adenine nucleotide alpha hydrolases-like"/>
    <property type="match status" value="1"/>
</dbReference>
<proteinExistence type="inferred from homology"/>